<organism evidence="4 5">
    <name type="scientific">Shinella zoogloeoides</name>
    <name type="common">Crabtreella saccharophila</name>
    <dbReference type="NCBI Taxonomy" id="352475"/>
    <lineage>
        <taxon>Bacteria</taxon>
        <taxon>Pseudomonadati</taxon>
        <taxon>Pseudomonadota</taxon>
        <taxon>Alphaproteobacteria</taxon>
        <taxon>Hyphomicrobiales</taxon>
        <taxon>Rhizobiaceae</taxon>
        <taxon>Shinella</taxon>
    </lineage>
</organism>
<dbReference type="Proteomes" id="UP000440304">
    <property type="component" value="Unassembled WGS sequence"/>
</dbReference>
<gene>
    <name evidence="4" type="primary">pqqD</name>
    <name evidence="4" type="ORF">GR156_20420</name>
</gene>
<sequence>MIDDSVPCLPRGTRLHHDRVRDTMVLLVPERALLLDETGNAILREVDGRSTVNTIAARLAERYGAPEAAVMSDVRDFLGGLVAQRLVDYR</sequence>
<dbReference type="Pfam" id="PF05402">
    <property type="entry name" value="PqqD"/>
    <property type="match status" value="1"/>
</dbReference>
<evidence type="ECO:0000256" key="1">
    <source>
        <dbReference type="ARBA" id="ARBA00004886"/>
    </source>
</evidence>
<dbReference type="InterPro" id="IPR022479">
    <property type="entry name" value="PqqD_bac"/>
</dbReference>
<reference evidence="4 5" key="1">
    <citation type="submission" date="2019-12" db="EMBL/GenBank/DDBJ databases">
        <title>Shinella granuli gen. nov., sp. nov., and proposal of the reclassification of Zoogloea ramigera ATCC 19623 as Shinella zoogloeoides sp. nov.</title>
        <authorList>
            <person name="Gao J."/>
        </authorList>
    </citation>
    <scope>NUCLEOTIDE SEQUENCE [LARGE SCALE GENOMIC DNA]</scope>
    <source>
        <strain evidence="4 5">DSM 287</strain>
    </source>
</reference>
<dbReference type="Gene3D" id="1.10.10.1150">
    <property type="entry name" value="Coenzyme PQQ synthesis protein D (PqqD)"/>
    <property type="match status" value="1"/>
</dbReference>
<dbReference type="InterPro" id="IPR041881">
    <property type="entry name" value="PqqD_sf"/>
</dbReference>
<dbReference type="UniPathway" id="UPA00539"/>
<dbReference type="InterPro" id="IPR008792">
    <property type="entry name" value="PQQD"/>
</dbReference>
<dbReference type="GO" id="GO:0018189">
    <property type="term" value="P:pyrroloquinoline quinone biosynthetic process"/>
    <property type="evidence" value="ECO:0007669"/>
    <property type="project" value="UniProtKB-UniPathway"/>
</dbReference>
<evidence type="ECO:0000256" key="3">
    <source>
        <dbReference type="ARBA" id="ARBA00022905"/>
    </source>
</evidence>
<proteinExistence type="predicted"/>
<evidence type="ECO:0000313" key="4">
    <source>
        <dbReference type="EMBL" id="MXO02684.1"/>
    </source>
</evidence>
<accession>A0A6N8TNG7</accession>
<protein>
    <submittedName>
        <fullName evidence="4">Pyrroloquinoline quinone biosynthesis peptide chaperone PqqD</fullName>
    </submittedName>
</protein>
<comment type="caution">
    <text evidence="4">The sequence shown here is derived from an EMBL/GenBank/DDBJ whole genome shotgun (WGS) entry which is preliminary data.</text>
</comment>
<dbReference type="RefSeq" id="WP_160787908.1">
    <property type="nucleotide sequence ID" value="NZ_CP086612.1"/>
</dbReference>
<dbReference type="GO" id="GO:0048038">
    <property type="term" value="F:quinone binding"/>
    <property type="evidence" value="ECO:0007669"/>
    <property type="project" value="InterPro"/>
</dbReference>
<comment type="pathway">
    <text evidence="1">Cofactor biosynthesis; pyrroloquinoline quinone biosynthesis.</text>
</comment>
<dbReference type="EMBL" id="WUML01000028">
    <property type="protein sequence ID" value="MXO02684.1"/>
    <property type="molecule type" value="Genomic_DNA"/>
</dbReference>
<name>A0A6N8TNG7_SHIZO</name>
<evidence type="ECO:0000256" key="2">
    <source>
        <dbReference type="ARBA" id="ARBA00011741"/>
    </source>
</evidence>
<comment type="subunit">
    <text evidence="2">Monomer. Interacts with PqqE.</text>
</comment>
<evidence type="ECO:0000313" key="5">
    <source>
        <dbReference type="Proteomes" id="UP000440304"/>
    </source>
</evidence>
<dbReference type="AlphaFoldDB" id="A0A6N8TNG7"/>
<keyword evidence="3" id="KW-0884">PQQ biosynthesis</keyword>
<dbReference type="OrthoDB" id="7995890at2"/>
<dbReference type="NCBIfam" id="TIGR03859">
    <property type="entry name" value="PQQ_PqqD"/>
    <property type="match status" value="1"/>
</dbReference>